<evidence type="ECO:0000313" key="1">
    <source>
        <dbReference type="EMBL" id="PCI92620.1"/>
    </source>
</evidence>
<sequence>MNQDIVKAADLESALLAFYNLLTRLGKFSETTLAEAITQTTSIEQCVTLLLTKNLFDARADSAVIAKEINPAAKAIQTAMTNFLIEETLSKFAMHPLFSSDEFTTLVAQPELQAQVKSYNTATKAFVGFEAGKSQPFTQLKLQGPENVDEMTFENLVELRKAMIALETSHAGYLVGSIVAAMQEEGFITTKHFRTYNSRSAVTTFSANAEKFKGWKLGSKLDKTTPFTDLQNSGENINKETLQNLISLKTSIEALKVLFATNV</sequence>
<proteinExistence type="predicted"/>
<organism evidence="1 2">
    <name type="scientific">Aerophobetes bacterium</name>
    <dbReference type="NCBI Taxonomy" id="2030807"/>
    <lineage>
        <taxon>Bacteria</taxon>
        <taxon>Candidatus Aerophobota</taxon>
    </lineage>
</organism>
<name>A0A2A4YDD3_UNCAE</name>
<comment type="caution">
    <text evidence="1">The sequence shown here is derived from an EMBL/GenBank/DDBJ whole genome shotgun (WGS) entry which is preliminary data.</text>
</comment>
<protein>
    <submittedName>
        <fullName evidence="1">Uncharacterized protein</fullName>
    </submittedName>
</protein>
<reference evidence="2" key="1">
    <citation type="submission" date="2017-08" db="EMBL/GenBank/DDBJ databases">
        <title>A dynamic microbial community with high functional redundancy inhabits the cold, oxic subseafloor aquifer.</title>
        <authorList>
            <person name="Tully B.J."/>
            <person name="Wheat C.G."/>
            <person name="Glazer B.T."/>
            <person name="Huber J.A."/>
        </authorList>
    </citation>
    <scope>NUCLEOTIDE SEQUENCE [LARGE SCALE GENOMIC DNA]</scope>
</reference>
<dbReference type="Proteomes" id="UP000217838">
    <property type="component" value="Unassembled WGS sequence"/>
</dbReference>
<evidence type="ECO:0000313" key="2">
    <source>
        <dbReference type="Proteomes" id="UP000217838"/>
    </source>
</evidence>
<dbReference type="EMBL" id="NVUU01000093">
    <property type="protein sequence ID" value="PCI92620.1"/>
    <property type="molecule type" value="Genomic_DNA"/>
</dbReference>
<dbReference type="AlphaFoldDB" id="A0A2A4YDD3"/>
<gene>
    <name evidence="1" type="ORF">COB11_06960</name>
</gene>
<accession>A0A2A4YDD3</accession>